<protein>
    <recommendedName>
        <fullName evidence="3">BTB domain-containing protein</fullName>
    </recommendedName>
</protein>
<evidence type="ECO:0000313" key="1">
    <source>
        <dbReference type="EMBL" id="TDZ28499.1"/>
    </source>
</evidence>
<dbReference type="AlphaFoldDB" id="A0A4V3HQN9"/>
<gene>
    <name evidence="1" type="ORF">C8035_v007586</name>
</gene>
<reference evidence="1 2" key="1">
    <citation type="submission" date="2018-11" db="EMBL/GenBank/DDBJ databases">
        <title>Genome sequence and assembly of Colletotrichum spinosum.</title>
        <authorList>
            <person name="Gan P."/>
            <person name="Shirasu K."/>
        </authorList>
    </citation>
    <scope>NUCLEOTIDE SEQUENCE [LARGE SCALE GENOMIC DNA]</scope>
    <source>
        <strain evidence="1 2">CBS 515.97</strain>
    </source>
</reference>
<organism evidence="1 2">
    <name type="scientific">Colletotrichum spinosum</name>
    <dbReference type="NCBI Taxonomy" id="1347390"/>
    <lineage>
        <taxon>Eukaryota</taxon>
        <taxon>Fungi</taxon>
        <taxon>Dikarya</taxon>
        <taxon>Ascomycota</taxon>
        <taxon>Pezizomycotina</taxon>
        <taxon>Sordariomycetes</taxon>
        <taxon>Hypocreomycetidae</taxon>
        <taxon>Glomerellales</taxon>
        <taxon>Glomerellaceae</taxon>
        <taxon>Colletotrichum</taxon>
        <taxon>Colletotrichum orbiculare species complex</taxon>
    </lineage>
</organism>
<comment type="caution">
    <text evidence="1">The sequence shown here is derived from an EMBL/GenBank/DDBJ whole genome shotgun (WGS) entry which is preliminary data.</text>
</comment>
<dbReference type="Proteomes" id="UP000295083">
    <property type="component" value="Unassembled WGS sequence"/>
</dbReference>
<dbReference type="EMBL" id="QAPG01000834">
    <property type="protein sequence ID" value="TDZ28499.1"/>
    <property type="molecule type" value="Genomic_DNA"/>
</dbReference>
<evidence type="ECO:0008006" key="3">
    <source>
        <dbReference type="Google" id="ProtNLM"/>
    </source>
</evidence>
<name>A0A4V3HQN9_9PEZI</name>
<proteinExistence type="predicted"/>
<accession>A0A4V3HQN9</accession>
<sequence length="391" mass="44277">MADDVFHQIDPNGDLVLILRNHKAPFAVWNVAKRPKSLARKNILDSEAFSPIEPLSPGLPSVTNASDLTSTDVTSWPWGELPQQVEVEPPAKPEIRYLVSSRHLTLASPKFETELKGPWMEGSVRNIDGRYHIEASEWDPAALLILMRVFHGQTRSVPRQICLDMLAKIAVLVDYYDSPEVIEVFTNIWIGELKDKLPTQYGRNMILWLLISHVFQKKGIFFQMTKIAATQSKEPVPTLELPIPSIVTDIIDWQRQEAVEYMLKTLSNLLEAFRTGSSGCSFECSSMLLGALTKEMDVHKLLNPPPKEPYIGYSIVDTKKMLNGFRCPQWNHPRRSHHSYYSETPDPCNLKTIISTRLTAQPNGVEGGFKISEIQTMAQKRSLKVKDKEKA</sequence>
<keyword evidence="2" id="KW-1185">Reference proteome</keyword>
<evidence type="ECO:0000313" key="2">
    <source>
        <dbReference type="Proteomes" id="UP000295083"/>
    </source>
</evidence>